<protein>
    <submittedName>
        <fullName evidence="1">Uncharacterized protein</fullName>
    </submittedName>
</protein>
<dbReference type="EMBL" id="BK016136">
    <property type="protein sequence ID" value="DAF97878.1"/>
    <property type="molecule type" value="Genomic_DNA"/>
</dbReference>
<evidence type="ECO:0000313" key="1">
    <source>
        <dbReference type="EMBL" id="DAF97878.1"/>
    </source>
</evidence>
<organism evidence="1">
    <name type="scientific">Myoviridae sp. ctYA416</name>
    <dbReference type="NCBI Taxonomy" id="2825125"/>
    <lineage>
        <taxon>Viruses</taxon>
        <taxon>Duplodnaviria</taxon>
        <taxon>Heunggongvirae</taxon>
        <taxon>Uroviricota</taxon>
        <taxon>Caudoviricetes</taxon>
    </lineage>
</organism>
<reference evidence="1" key="1">
    <citation type="journal article" date="2021" name="Proc. Natl. Acad. Sci. U.S.A.">
        <title>A Catalog of Tens of Thousands of Viruses from Human Metagenomes Reveals Hidden Associations with Chronic Diseases.</title>
        <authorList>
            <person name="Tisza M.J."/>
            <person name="Buck C.B."/>
        </authorList>
    </citation>
    <scope>NUCLEOTIDE SEQUENCE</scope>
    <source>
        <strain evidence="1">CtYA416</strain>
    </source>
</reference>
<name>A0A8S5UU35_9CAUD</name>
<accession>A0A8S5UU35</accession>
<proteinExistence type="predicted"/>
<sequence>MISETDVYTRKTAGNILYCVEHKIDLYNLSKVAGTNMLYKAIFPDADNVGVMQTLAKSFINEVKSLGYGSVKNILKAQPLEIILASHGRSLENILNTPYGRILIPGVYEIFEKLNSHNRAAYRNAAIQEIFRKNKIKYSGDKLSMLERVLKYNIITNDEVYSKLYGNVDREVRITKSYNTYTNNTVKCNNNLSFDIMDRVAQIAISTDDNNEALNKVYKLVDEMGVTLKTYKKSVLGFIIEARAHRGILENLDGFCRDYKNIDLDRFKDKYQLDDKYKSATTFAQIVNILRNRMPNVSAKVSRRGYMNV</sequence>